<dbReference type="InterPro" id="IPR003172">
    <property type="entry name" value="ML_dom"/>
</dbReference>
<dbReference type="InterPro" id="IPR036846">
    <property type="entry name" value="GM2-AP_sf"/>
</dbReference>
<evidence type="ECO:0000256" key="5">
    <source>
        <dbReference type="ARBA" id="ARBA00022448"/>
    </source>
</evidence>
<keyword evidence="10" id="KW-1185">Reference proteome</keyword>
<dbReference type="Pfam" id="PF02221">
    <property type="entry name" value="E1_DerP2_DerF2"/>
    <property type="match status" value="1"/>
</dbReference>
<proteinExistence type="inferred from homology"/>
<dbReference type="GO" id="GO:0015918">
    <property type="term" value="P:sterol transport"/>
    <property type="evidence" value="ECO:0007669"/>
    <property type="project" value="InterPro"/>
</dbReference>
<dbReference type="PANTHER" id="PTHR11306:SF0">
    <property type="entry name" value="PHOSPHATIDYLGLYCEROL_PHOSPHATIDYLINOSITOL TRANSFER PROTEIN"/>
    <property type="match status" value="1"/>
</dbReference>
<evidence type="ECO:0000256" key="7">
    <source>
        <dbReference type="ARBA" id="ARBA00023055"/>
    </source>
</evidence>
<dbReference type="EMBL" id="JAAAHW010009542">
    <property type="protein sequence ID" value="KAF9939274.1"/>
    <property type="molecule type" value="Genomic_DNA"/>
</dbReference>
<dbReference type="GO" id="GO:0032934">
    <property type="term" value="F:sterol binding"/>
    <property type="evidence" value="ECO:0007669"/>
    <property type="project" value="InterPro"/>
</dbReference>
<sequence>MPHGVLHCHRRRALATTASAAFSSCGSATDDFQLSSVSYTPNPPKVGQNVCITLQGTLSNAVTQGATIRTTATYWGMNVYDQTTDLCTALAGSATPCPIATSVSAVTHCVDVPSNVPAGVALTLKAVATNVGNTRLFCISGPLTFTN</sequence>
<comment type="caution">
    <text evidence="9">The sequence shown here is derived from an EMBL/GenBank/DDBJ whole genome shotgun (WGS) entry which is preliminary data.</text>
</comment>
<dbReference type="InterPro" id="IPR039670">
    <property type="entry name" value="NPC2-like"/>
</dbReference>
<protein>
    <recommendedName>
        <fullName evidence="4">Phosphatidylglycerol/phosphatidylinositol transfer protein</fullName>
    </recommendedName>
</protein>
<dbReference type="Proteomes" id="UP000749646">
    <property type="component" value="Unassembled WGS sequence"/>
</dbReference>
<reference evidence="9" key="1">
    <citation type="journal article" date="2020" name="Fungal Divers.">
        <title>Resolving the Mortierellaceae phylogeny through synthesis of multi-gene phylogenetics and phylogenomics.</title>
        <authorList>
            <person name="Vandepol N."/>
            <person name="Liber J."/>
            <person name="Desiro A."/>
            <person name="Na H."/>
            <person name="Kennedy M."/>
            <person name="Barry K."/>
            <person name="Grigoriev I.V."/>
            <person name="Miller A.N."/>
            <person name="O'Donnell K."/>
            <person name="Stajich J.E."/>
            <person name="Bonito G."/>
        </authorList>
    </citation>
    <scope>NUCLEOTIDE SEQUENCE</scope>
    <source>
        <strain evidence="9">MES-2147</strain>
    </source>
</reference>
<dbReference type="PANTHER" id="PTHR11306">
    <property type="entry name" value="NIEMANN PICK TYPE C2 PROTEIN NPC2-RELATED"/>
    <property type="match status" value="1"/>
</dbReference>
<evidence type="ECO:0000313" key="9">
    <source>
        <dbReference type="EMBL" id="KAF9939274.1"/>
    </source>
</evidence>
<dbReference type="OrthoDB" id="6409159at2759"/>
<keyword evidence="7" id="KW-0445">Lipid transport</keyword>
<evidence type="ECO:0000256" key="1">
    <source>
        <dbReference type="ARBA" id="ARBA00002053"/>
    </source>
</evidence>
<evidence type="ECO:0000313" key="10">
    <source>
        <dbReference type="Proteomes" id="UP000749646"/>
    </source>
</evidence>
<comment type="similarity">
    <text evidence="2">Belongs to the NPC2 family.</text>
</comment>
<comment type="subunit">
    <text evidence="3">Monomer.</text>
</comment>
<evidence type="ECO:0000256" key="3">
    <source>
        <dbReference type="ARBA" id="ARBA00011245"/>
    </source>
</evidence>
<evidence type="ECO:0000256" key="2">
    <source>
        <dbReference type="ARBA" id="ARBA00006370"/>
    </source>
</evidence>
<gene>
    <name evidence="9" type="ORF">BGZ65_011004</name>
</gene>
<organism evidence="9 10">
    <name type="scientific">Modicella reniformis</name>
    <dbReference type="NCBI Taxonomy" id="1440133"/>
    <lineage>
        <taxon>Eukaryota</taxon>
        <taxon>Fungi</taxon>
        <taxon>Fungi incertae sedis</taxon>
        <taxon>Mucoromycota</taxon>
        <taxon>Mortierellomycotina</taxon>
        <taxon>Mortierellomycetes</taxon>
        <taxon>Mortierellales</taxon>
        <taxon>Mortierellaceae</taxon>
        <taxon>Modicella</taxon>
    </lineage>
</organism>
<dbReference type="SUPFAM" id="SSF81296">
    <property type="entry name" value="E set domains"/>
    <property type="match status" value="1"/>
</dbReference>
<dbReference type="AlphaFoldDB" id="A0A9P6LST5"/>
<dbReference type="SMART" id="SM00737">
    <property type="entry name" value="ML"/>
    <property type="match status" value="1"/>
</dbReference>
<evidence type="ECO:0000256" key="4">
    <source>
        <dbReference type="ARBA" id="ARBA00016056"/>
    </source>
</evidence>
<comment type="function">
    <text evidence="1">Catalyzes the intermembrane transfer of phosphatidylglycerol and phosphatidylinositol.</text>
</comment>
<feature type="domain" description="MD-2-related lipid-recognition" evidence="8">
    <location>
        <begin position="22"/>
        <end position="143"/>
    </location>
</feature>
<keyword evidence="6" id="KW-0732">Signal</keyword>
<keyword evidence="5" id="KW-0813">Transport</keyword>
<evidence type="ECO:0000256" key="6">
    <source>
        <dbReference type="ARBA" id="ARBA00022729"/>
    </source>
</evidence>
<evidence type="ECO:0000259" key="8">
    <source>
        <dbReference type="SMART" id="SM00737"/>
    </source>
</evidence>
<accession>A0A9P6LST5</accession>
<name>A0A9P6LST5_9FUNG</name>
<dbReference type="Gene3D" id="2.70.220.10">
    <property type="entry name" value="Ganglioside GM2 activator"/>
    <property type="match status" value="1"/>
</dbReference>
<dbReference type="InterPro" id="IPR014756">
    <property type="entry name" value="Ig_E-set"/>
</dbReference>